<dbReference type="RefSeq" id="WP_387403429.1">
    <property type="nucleotide sequence ID" value="NZ_JBIAQY010000003.1"/>
</dbReference>
<feature type="compositionally biased region" description="Basic and acidic residues" evidence="3">
    <location>
        <begin position="23"/>
        <end position="40"/>
    </location>
</feature>
<dbReference type="EMBL" id="JBIAQY010000003">
    <property type="protein sequence ID" value="MFF3568392.1"/>
    <property type="molecule type" value="Genomic_DNA"/>
</dbReference>
<accession>A0ABW6RWJ4</accession>
<protein>
    <recommendedName>
        <fullName evidence="7">Mce-associated membrane protein</fullName>
    </recommendedName>
</protein>
<comment type="subcellular location">
    <subcellularLocation>
        <location evidence="1">Membrane</location>
    </subcellularLocation>
</comment>
<proteinExistence type="predicted"/>
<evidence type="ECO:0008006" key="7">
    <source>
        <dbReference type="Google" id="ProtNLM"/>
    </source>
</evidence>
<evidence type="ECO:0000256" key="2">
    <source>
        <dbReference type="ARBA" id="ARBA00023136"/>
    </source>
</evidence>
<reference evidence="5 6" key="1">
    <citation type="submission" date="2024-10" db="EMBL/GenBank/DDBJ databases">
        <title>The Natural Products Discovery Center: Release of the First 8490 Sequenced Strains for Exploring Actinobacteria Biosynthetic Diversity.</title>
        <authorList>
            <person name="Kalkreuter E."/>
            <person name="Kautsar S.A."/>
            <person name="Yang D."/>
            <person name="Bader C.D."/>
            <person name="Teijaro C.N."/>
            <person name="Fluegel L."/>
            <person name="Davis C.M."/>
            <person name="Simpson J.R."/>
            <person name="Lauterbach L."/>
            <person name="Steele A.D."/>
            <person name="Gui C."/>
            <person name="Meng S."/>
            <person name="Li G."/>
            <person name="Viehrig K."/>
            <person name="Ye F."/>
            <person name="Su P."/>
            <person name="Kiefer A.F."/>
            <person name="Nichols A."/>
            <person name="Cepeda A.J."/>
            <person name="Yan W."/>
            <person name="Fan B."/>
            <person name="Jiang Y."/>
            <person name="Adhikari A."/>
            <person name="Zheng C.-J."/>
            <person name="Schuster L."/>
            <person name="Cowan T.M."/>
            <person name="Smanski M.J."/>
            <person name="Chevrette M.G."/>
            <person name="De Carvalho L.P.S."/>
            <person name="Shen B."/>
        </authorList>
    </citation>
    <scope>NUCLEOTIDE SEQUENCE [LARGE SCALE GENOMIC DNA]</scope>
    <source>
        <strain evidence="5 6">NPDC002593</strain>
    </source>
</reference>
<organism evidence="5 6">
    <name type="scientific">Nocardia jiangxiensis</name>
    <dbReference type="NCBI Taxonomy" id="282685"/>
    <lineage>
        <taxon>Bacteria</taxon>
        <taxon>Bacillati</taxon>
        <taxon>Actinomycetota</taxon>
        <taxon>Actinomycetes</taxon>
        <taxon>Mycobacteriales</taxon>
        <taxon>Nocardiaceae</taxon>
        <taxon>Nocardia</taxon>
    </lineage>
</organism>
<keyword evidence="2 4" id="KW-0472">Membrane</keyword>
<dbReference type="Proteomes" id="UP001601992">
    <property type="component" value="Unassembled WGS sequence"/>
</dbReference>
<dbReference type="PANTHER" id="PTHR37042">
    <property type="entry name" value="OUTER MEMBRANE PROTEIN RV1973"/>
    <property type="match status" value="1"/>
</dbReference>
<feature type="transmembrane region" description="Helical" evidence="4">
    <location>
        <begin position="96"/>
        <end position="120"/>
    </location>
</feature>
<sequence length="283" mass="29298">MSDDDAATDKTTGKAEETAATDKTVEQDTPAKDEPAKDTDATVADGGDAKSDADETVKKSSSDDDATVKLPAAQAAKAAAPVPPQPAAAESKNNNWVPMVAAFAAGVVVVAAAAAAVVFWKQASDRGDKLDARDSAVAAACDFGHQVGTYDAKNFDDYIKRVKDRSAGEWLTQFDGASTALKQITQQAQARSTVGEIHCAYESGDANKASVVMLITQNQSKAATPTPQPLTIGVVASLEKQNGKWMVDNFQSPMTNDLQAGTAQAPGADTQQPAPNSGTQPGN</sequence>
<feature type="compositionally biased region" description="Basic and acidic residues" evidence="3">
    <location>
        <begin position="7"/>
        <end position="17"/>
    </location>
</feature>
<comment type="caution">
    <text evidence="5">The sequence shown here is derived from an EMBL/GenBank/DDBJ whole genome shotgun (WGS) entry which is preliminary data.</text>
</comment>
<evidence type="ECO:0000256" key="4">
    <source>
        <dbReference type="SAM" id="Phobius"/>
    </source>
</evidence>
<feature type="compositionally biased region" description="Basic and acidic residues" evidence="3">
    <location>
        <begin position="47"/>
        <end position="62"/>
    </location>
</feature>
<feature type="compositionally biased region" description="Polar residues" evidence="3">
    <location>
        <begin position="269"/>
        <end position="283"/>
    </location>
</feature>
<keyword evidence="4" id="KW-1133">Transmembrane helix</keyword>
<evidence type="ECO:0000256" key="1">
    <source>
        <dbReference type="ARBA" id="ARBA00004370"/>
    </source>
</evidence>
<feature type="region of interest" description="Disordered" evidence="3">
    <location>
        <begin position="248"/>
        <end position="283"/>
    </location>
</feature>
<keyword evidence="6" id="KW-1185">Reference proteome</keyword>
<keyword evidence="4" id="KW-0812">Transmembrane</keyword>
<feature type="compositionally biased region" description="Polar residues" evidence="3">
    <location>
        <begin position="249"/>
        <end position="262"/>
    </location>
</feature>
<dbReference type="PANTHER" id="PTHR37042:SF4">
    <property type="entry name" value="OUTER MEMBRANE PROTEIN RV1973"/>
    <property type="match status" value="1"/>
</dbReference>
<feature type="compositionally biased region" description="Low complexity" evidence="3">
    <location>
        <begin position="71"/>
        <end position="80"/>
    </location>
</feature>
<feature type="region of interest" description="Disordered" evidence="3">
    <location>
        <begin position="1"/>
        <end position="90"/>
    </location>
</feature>
<gene>
    <name evidence="5" type="ORF">ACFYXQ_11530</name>
</gene>
<name>A0ABW6RWJ4_9NOCA</name>
<evidence type="ECO:0000256" key="3">
    <source>
        <dbReference type="SAM" id="MobiDB-lite"/>
    </source>
</evidence>
<evidence type="ECO:0000313" key="6">
    <source>
        <dbReference type="Proteomes" id="UP001601992"/>
    </source>
</evidence>
<evidence type="ECO:0000313" key="5">
    <source>
        <dbReference type="EMBL" id="MFF3568392.1"/>
    </source>
</evidence>